<protein>
    <submittedName>
        <fullName evidence="1">Uncharacterized protein</fullName>
    </submittedName>
</protein>
<keyword evidence="2" id="KW-1185">Reference proteome</keyword>
<evidence type="ECO:0000313" key="2">
    <source>
        <dbReference type="Proteomes" id="UP000324927"/>
    </source>
</evidence>
<proteinExistence type="predicted"/>
<dbReference type="Proteomes" id="UP000324927">
    <property type="component" value="Unassembled WGS sequence"/>
</dbReference>
<dbReference type="RefSeq" id="WP_149230734.1">
    <property type="nucleotide sequence ID" value="NZ_JALJXJ010000001.1"/>
</dbReference>
<reference evidence="1 2" key="1">
    <citation type="submission" date="2019-08" db="EMBL/GenBank/DDBJ databases">
        <authorList>
            <person name="Grouzdev D."/>
            <person name="Tikhonova E."/>
            <person name="Kravchenko I."/>
        </authorList>
    </citation>
    <scope>NUCLEOTIDE SEQUENCE [LARGE SCALE GENOMIC DNA]</scope>
    <source>
        <strain evidence="1 2">59b</strain>
    </source>
</reference>
<sequence length="199" mass="23167">MLEDALRSADEHRGFHGAGAPTGTITDFWRWAYSDLMSNTTRGVFAEWMVARLLGLSTPQRFEWDACDLVTPEGVRIEVKCGAYRQRWHTHHPSSRIVFSGLRARTWSADTGIFTSKRSFNADLYVFCVQTETDMARWDAFDLDQWRFYLLRRDEVMKLNQDSVGLVTLRRLAEEREAIVLRARINREIVNIKYKSGKQ</sequence>
<dbReference type="OrthoDB" id="7852255at2"/>
<accession>A0A5A9GSA0</accession>
<name>A0A5A9GSA0_AZOLI</name>
<dbReference type="AlphaFoldDB" id="A0A5A9GSA0"/>
<comment type="caution">
    <text evidence="1">The sequence shown here is derived from an EMBL/GenBank/DDBJ whole genome shotgun (WGS) entry which is preliminary data.</text>
</comment>
<evidence type="ECO:0000313" key="1">
    <source>
        <dbReference type="EMBL" id="KAA0597206.1"/>
    </source>
</evidence>
<dbReference type="EMBL" id="VTTN01000002">
    <property type="protein sequence ID" value="KAA0597206.1"/>
    <property type="molecule type" value="Genomic_DNA"/>
</dbReference>
<gene>
    <name evidence="1" type="ORF">FZ942_08925</name>
</gene>
<organism evidence="1 2">
    <name type="scientific">Azospirillum lipoferum</name>
    <dbReference type="NCBI Taxonomy" id="193"/>
    <lineage>
        <taxon>Bacteria</taxon>
        <taxon>Pseudomonadati</taxon>
        <taxon>Pseudomonadota</taxon>
        <taxon>Alphaproteobacteria</taxon>
        <taxon>Rhodospirillales</taxon>
        <taxon>Azospirillaceae</taxon>
        <taxon>Azospirillum</taxon>
    </lineage>
</organism>